<reference evidence="2 3" key="1">
    <citation type="submission" date="2018-10" db="EMBL/GenBank/DDBJ databases">
        <title>Genomic Encyclopedia of Archaeal and Bacterial Type Strains, Phase II (KMG-II): from individual species to whole genera.</title>
        <authorList>
            <person name="Goeker M."/>
        </authorList>
    </citation>
    <scope>NUCLEOTIDE SEQUENCE [LARGE SCALE GENOMIC DNA]</scope>
    <source>
        <strain evidence="2 3">DSM 25230</strain>
    </source>
</reference>
<comment type="caution">
    <text evidence="2">The sequence shown here is derived from an EMBL/GenBank/DDBJ whole genome shotgun (WGS) entry which is preliminary data.</text>
</comment>
<evidence type="ECO:0000313" key="2">
    <source>
        <dbReference type="EMBL" id="RKR12450.1"/>
    </source>
</evidence>
<dbReference type="RefSeq" id="WP_262697347.1">
    <property type="nucleotide sequence ID" value="NZ_RBIQ01000009.1"/>
</dbReference>
<evidence type="ECO:0000313" key="3">
    <source>
        <dbReference type="Proteomes" id="UP000269412"/>
    </source>
</evidence>
<proteinExistence type="predicted"/>
<feature type="transmembrane region" description="Helical" evidence="1">
    <location>
        <begin position="14"/>
        <end position="34"/>
    </location>
</feature>
<dbReference type="Proteomes" id="UP000269412">
    <property type="component" value="Unassembled WGS sequence"/>
</dbReference>
<keyword evidence="1" id="KW-1133">Transmembrane helix</keyword>
<gene>
    <name evidence="2" type="ORF">CLV91_2581</name>
</gene>
<keyword evidence="1" id="KW-0812">Transmembrane</keyword>
<sequence>MAHIFPLVDWSNGIIMIGVFGVVVLILIGVLVVFMNSGKNKE</sequence>
<name>A0A495E6A9_9FLAO</name>
<evidence type="ECO:0000256" key="1">
    <source>
        <dbReference type="SAM" id="Phobius"/>
    </source>
</evidence>
<keyword evidence="1" id="KW-0472">Membrane</keyword>
<protein>
    <submittedName>
        <fullName evidence="2">Uncharacterized protein</fullName>
    </submittedName>
</protein>
<accession>A0A495E6A9</accession>
<dbReference type="EMBL" id="RBIQ01000009">
    <property type="protein sequence ID" value="RKR12450.1"/>
    <property type="molecule type" value="Genomic_DNA"/>
</dbReference>
<dbReference type="AlphaFoldDB" id="A0A495E6A9"/>
<organism evidence="2 3">
    <name type="scientific">Maribacter vaceletii</name>
    <dbReference type="NCBI Taxonomy" id="1206816"/>
    <lineage>
        <taxon>Bacteria</taxon>
        <taxon>Pseudomonadati</taxon>
        <taxon>Bacteroidota</taxon>
        <taxon>Flavobacteriia</taxon>
        <taxon>Flavobacteriales</taxon>
        <taxon>Flavobacteriaceae</taxon>
        <taxon>Maribacter</taxon>
    </lineage>
</organism>
<keyword evidence="3" id="KW-1185">Reference proteome</keyword>